<keyword evidence="8" id="KW-1185">Reference proteome</keyword>
<sequence length="593" mass="67020">MKSSIYKLFLWSFIIGLSTSCNDDFLQRDPHVSITSDQFFRNVQDLETYTNGFYSQMQYSFEDLGSDNISLNTGSNEVDQVLVGGVSAGNVGGWSDWSDLRRINYMLARVDDVVGSEVEINHFIGIARLFRAWFYIDKVQRYSDVPWYDVDLSDTDEELLYKEKDPREIVVDNIIADLEFAAVNVKDGTDRTRVTKYAAIALLSRFALYEGTFRKYHPELGLTGSENALLERALSAAEEVISSGAFSVYSTGSVDDYSNLFKSPNLNGNPEMIWWVDSDEKLGVGNNTHVVYNWQWSLSKDLADTYLMGDGTPFTSQTDFDKKPFVKMFADRDPRMMATIVHPGFKTTEAGDPVRTSPNFGGYLQVKYYPNESERKGWNLNYTDLPVIRYAEVLLNLAEAKAELGTLNQGDLDRTVNVLRSRVGMPALQLGIIADPYLGAQYPAISGNGTLLELRRERRVELACEGFRYSDMMRWAAGDNFNLGQEGMYFPSLGAFDVTGDGIEDIAILEKPGSEGVLSGFSEEVRNSLSKFYLLDENGTPQSFYLSEGNKGFVRFTKNKDNPPMFEGPKYYYRPIPQQQLVLNPNLEQTTFW</sequence>
<evidence type="ECO:0000256" key="5">
    <source>
        <dbReference type="ARBA" id="ARBA00023237"/>
    </source>
</evidence>
<dbReference type="AlphaFoldDB" id="A0A2W7REH0"/>
<proteinExistence type="inferred from homology"/>
<reference evidence="7 8" key="1">
    <citation type="submission" date="2018-06" db="EMBL/GenBank/DDBJ databases">
        <title>Genomic Encyclopedia of Archaeal and Bacterial Type Strains, Phase II (KMG-II): from individual species to whole genera.</title>
        <authorList>
            <person name="Goeker M."/>
        </authorList>
    </citation>
    <scope>NUCLEOTIDE SEQUENCE [LARGE SCALE GENOMIC DNA]</scope>
    <source>
        <strain evidence="7 8">DSM 19830</strain>
    </source>
</reference>
<protein>
    <submittedName>
        <fullName evidence="7">Putative outer membrane starch-binding protein</fullName>
    </submittedName>
</protein>
<dbReference type="PROSITE" id="PS51257">
    <property type="entry name" value="PROKAR_LIPOPROTEIN"/>
    <property type="match status" value="1"/>
</dbReference>
<dbReference type="Gene3D" id="1.25.40.390">
    <property type="match status" value="1"/>
</dbReference>
<dbReference type="OrthoDB" id="5694214at2"/>
<evidence type="ECO:0000313" key="7">
    <source>
        <dbReference type="EMBL" id="PZX56770.1"/>
    </source>
</evidence>
<keyword evidence="4" id="KW-0472">Membrane</keyword>
<feature type="domain" description="RagB/SusD" evidence="6">
    <location>
        <begin position="296"/>
        <end position="593"/>
    </location>
</feature>
<comment type="subcellular location">
    <subcellularLocation>
        <location evidence="1">Cell outer membrane</location>
    </subcellularLocation>
</comment>
<dbReference type="RefSeq" id="WP_111316785.1">
    <property type="nucleotide sequence ID" value="NZ_QKZT01000002.1"/>
</dbReference>
<organism evidence="7 8">
    <name type="scientific">Algoriphagus chordae</name>
    <dbReference type="NCBI Taxonomy" id="237019"/>
    <lineage>
        <taxon>Bacteria</taxon>
        <taxon>Pseudomonadati</taxon>
        <taxon>Bacteroidota</taxon>
        <taxon>Cytophagia</taxon>
        <taxon>Cytophagales</taxon>
        <taxon>Cyclobacteriaceae</taxon>
        <taxon>Algoriphagus</taxon>
    </lineage>
</organism>
<keyword evidence="5" id="KW-0998">Cell outer membrane</keyword>
<dbReference type="Pfam" id="PF07980">
    <property type="entry name" value="SusD_RagB"/>
    <property type="match status" value="1"/>
</dbReference>
<evidence type="ECO:0000256" key="3">
    <source>
        <dbReference type="ARBA" id="ARBA00022729"/>
    </source>
</evidence>
<gene>
    <name evidence="7" type="ORF">LV85_00703</name>
</gene>
<dbReference type="SUPFAM" id="SSF48452">
    <property type="entry name" value="TPR-like"/>
    <property type="match status" value="1"/>
</dbReference>
<comment type="caution">
    <text evidence="7">The sequence shown here is derived from an EMBL/GenBank/DDBJ whole genome shotgun (WGS) entry which is preliminary data.</text>
</comment>
<dbReference type="EMBL" id="QKZT01000002">
    <property type="protein sequence ID" value="PZX56770.1"/>
    <property type="molecule type" value="Genomic_DNA"/>
</dbReference>
<dbReference type="Proteomes" id="UP000248882">
    <property type="component" value="Unassembled WGS sequence"/>
</dbReference>
<accession>A0A2W7REH0</accession>
<name>A0A2W7REH0_9BACT</name>
<evidence type="ECO:0000256" key="1">
    <source>
        <dbReference type="ARBA" id="ARBA00004442"/>
    </source>
</evidence>
<evidence type="ECO:0000313" key="8">
    <source>
        <dbReference type="Proteomes" id="UP000248882"/>
    </source>
</evidence>
<dbReference type="InterPro" id="IPR012944">
    <property type="entry name" value="SusD_RagB_dom"/>
</dbReference>
<dbReference type="GO" id="GO:0009279">
    <property type="term" value="C:cell outer membrane"/>
    <property type="evidence" value="ECO:0007669"/>
    <property type="project" value="UniProtKB-SubCell"/>
</dbReference>
<evidence type="ECO:0000259" key="6">
    <source>
        <dbReference type="Pfam" id="PF07980"/>
    </source>
</evidence>
<comment type="similarity">
    <text evidence="2">Belongs to the SusD family.</text>
</comment>
<evidence type="ECO:0000256" key="4">
    <source>
        <dbReference type="ARBA" id="ARBA00023136"/>
    </source>
</evidence>
<evidence type="ECO:0000256" key="2">
    <source>
        <dbReference type="ARBA" id="ARBA00006275"/>
    </source>
</evidence>
<dbReference type="InterPro" id="IPR011990">
    <property type="entry name" value="TPR-like_helical_dom_sf"/>
</dbReference>
<keyword evidence="3" id="KW-0732">Signal</keyword>